<dbReference type="VEuPathDB" id="FungiDB:EYZ11_009186"/>
<accession>A0A4S3JAN9</accession>
<dbReference type="AlphaFoldDB" id="A0A4S3JAN9"/>
<evidence type="ECO:0008006" key="3">
    <source>
        <dbReference type="Google" id="ProtNLM"/>
    </source>
</evidence>
<gene>
    <name evidence="1" type="ORF">EYZ11_009186</name>
</gene>
<comment type="caution">
    <text evidence="1">The sequence shown here is derived from an EMBL/GenBank/DDBJ whole genome shotgun (WGS) entry which is preliminary data.</text>
</comment>
<keyword evidence="2" id="KW-1185">Reference proteome</keyword>
<name>A0A4S3JAN9_9EURO</name>
<evidence type="ECO:0000313" key="1">
    <source>
        <dbReference type="EMBL" id="THC91348.1"/>
    </source>
</evidence>
<proteinExistence type="predicted"/>
<evidence type="ECO:0000313" key="2">
    <source>
        <dbReference type="Proteomes" id="UP000308092"/>
    </source>
</evidence>
<dbReference type="EMBL" id="SOSA01000424">
    <property type="protein sequence ID" value="THC91348.1"/>
    <property type="molecule type" value="Genomic_DNA"/>
</dbReference>
<dbReference type="Proteomes" id="UP000308092">
    <property type="component" value="Unassembled WGS sequence"/>
</dbReference>
<sequence length="181" mass="20760">MHSVNTIQDIHLGEELTISYIDPQGHTRATNSKKCKTDCYSEHDHIFKFPSDKVKEVGLPEAVEVSKDPGYLAYGLGVYHQIHYYCLNRIRKSFIQTATIPTSLSMKCCTTRITASTILCHGDIVMYWWNKNYTYIDEVGNLQYSEEHLGRTPEGRVTGAFVTWDSQLQCRNIDAINAYER</sequence>
<reference evidence="1 2" key="1">
    <citation type="submission" date="2019-03" db="EMBL/GenBank/DDBJ databases">
        <title>The genome sequence of a newly discovered highly antifungal drug resistant Aspergillus species, Aspergillus tanneri NIH 1004.</title>
        <authorList>
            <person name="Mounaud S."/>
            <person name="Singh I."/>
            <person name="Joardar V."/>
            <person name="Pakala S."/>
            <person name="Pakala S."/>
            <person name="Venepally P."/>
            <person name="Hoover J."/>
            <person name="Nierman W."/>
            <person name="Chung J."/>
            <person name="Losada L."/>
        </authorList>
    </citation>
    <scope>NUCLEOTIDE SEQUENCE [LARGE SCALE GENOMIC DNA]</scope>
    <source>
        <strain evidence="1 2">NIH1004</strain>
    </source>
</reference>
<protein>
    <recommendedName>
        <fullName evidence="3">SET domain-containing protein</fullName>
    </recommendedName>
</protein>
<organism evidence="1 2">
    <name type="scientific">Aspergillus tanneri</name>
    <dbReference type="NCBI Taxonomy" id="1220188"/>
    <lineage>
        <taxon>Eukaryota</taxon>
        <taxon>Fungi</taxon>
        <taxon>Dikarya</taxon>
        <taxon>Ascomycota</taxon>
        <taxon>Pezizomycotina</taxon>
        <taxon>Eurotiomycetes</taxon>
        <taxon>Eurotiomycetidae</taxon>
        <taxon>Eurotiales</taxon>
        <taxon>Aspergillaceae</taxon>
        <taxon>Aspergillus</taxon>
        <taxon>Aspergillus subgen. Circumdati</taxon>
    </lineage>
</organism>